<dbReference type="RefSeq" id="XP_065667573.1">
    <property type="nucleotide sequence ID" value="XM_065811501.1"/>
</dbReference>
<comment type="cofactor">
    <cofactor evidence="2">
        <name>Zn(2+)</name>
        <dbReference type="ChEBI" id="CHEBI:29105"/>
    </cofactor>
</comment>
<comment type="catalytic activity">
    <reaction evidence="1">
        <text>Release of an N-terminal aspartate or glutamate from a peptide, with a preference for aspartate.</text>
        <dbReference type="EC" id="3.4.11.21"/>
    </reaction>
</comment>
<evidence type="ECO:0000256" key="1">
    <source>
        <dbReference type="ARBA" id="ARBA00001335"/>
    </source>
</evidence>
<evidence type="ECO:0000256" key="6">
    <source>
        <dbReference type="ARBA" id="ARBA00015118"/>
    </source>
</evidence>
<evidence type="ECO:0000256" key="12">
    <source>
        <dbReference type="ARBA" id="ARBA00023049"/>
    </source>
</evidence>
<dbReference type="PANTHER" id="PTHR28570">
    <property type="entry name" value="ASPARTYL AMINOPEPTIDASE"/>
    <property type="match status" value="1"/>
</dbReference>
<dbReference type="InterPro" id="IPR001948">
    <property type="entry name" value="Peptidase_M18"/>
</dbReference>
<evidence type="ECO:0000256" key="8">
    <source>
        <dbReference type="ARBA" id="ARBA00022670"/>
    </source>
</evidence>
<evidence type="ECO:0000256" key="10">
    <source>
        <dbReference type="ARBA" id="ARBA00022801"/>
    </source>
</evidence>
<evidence type="ECO:0000256" key="7">
    <source>
        <dbReference type="ARBA" id="ARBA00022438"/>
    </source>
</evidence>
<dbReference type="EC" id="3.4.11.21" evidence="5"/>
<keyword evidence="8 13" id="KW-0645">Protease</keyword>
<dbReference type="Gene3D" id="3.40.630.10">
    <property type="entry name" value="Zn peptidases"/>
    <property type="match status" value="1"/>
</dbReference>
<proteinExistence type="inferred from homology"/>
<keyword evidence="9 13" id="KW-0479">Metal-binding</keyword>
<accession>A0ABM4D014</accession>
<evidence type="ECO:0000256" key="4">
    <source>
        <dbReference type="ARBA" id="ARBA00011395"/>
    </source>
</evidence>
<dbReference type="SUPFAM" id="SSF101821">
    <property type="entry name" value="Aminopeptidase/glucanase lid domain"/>
    <property type="match status" value="1"/>
</dbReference>
<dbReference type="PANTHER" id="PTHR28570:SF3">
    <property type="entry name" value="ASPARTYL AMINOPEPTIDASE"/>
    <property type="match status" value="1"/>
</dbReference>
<dbReference type="NCBIfam" id="NF002759">
    <property type="entry name" value="PRK02813.1"/>
    <property type="match status" value="1"/>
</dbReference>
<comment type="similarity">
    <text evidence="3 13">Belongs to the peptidase M18 family.</text>
</comment>
<keyword evidence="11 13" id="KW-0862">Zinc</keyword>
<dbReference type="GO" id="GO:0004177">
    <property type="term" value="F:aminopeptidase activity"/>
    <property type="evidence" value="ECO:0007669"/>
    <property type="project" value="UniProtKB-KW"/>
</dbReference>
<protein>
    <recommendedName>
        <fullName evidence="6">Aspartyl aminopeptidase</fullName>
        <ecNumber evidence="5">3.4.11.21</ecNumber>
    </recommendedName>
</protein>
<keyword evidence="10 13" id="KW-0378">Hydrolase</keyword>
<dbReference type="PRINTS" id="PR00932">
    <property type="entry name" value="AMINO1PTASE"/>
</dbReference>
<reference evidence="15" key="1">
    <citation type="submission" date="2025-08" db="UniProtKB">
        <authorList>
            <consortium name="RefSeq"/>
        </authorList>
    </citation>
    <scope>IDENTIFICATION</scope>
</reference>
<evidence type="ECO:0000256" key="2">
    <source>
        <dbReference type="ARBA" id="ARBA00001947"/>
    </source>
</evidence>
<evidence type="ECO:0000313" key="14">
    <source>
        <dbReference type="Proteomes" id="UP001652625"/>
    </source>
</evidence>
<dbReference type="SUPFAM" id="SSF53187">
    <property type="entry name" value="Zn-dependent exopeptidases"/>
    <property type="match status" value="1"/>
</dbReference>
<dbReference type="CDD" id="cd05658">
    <property type="entry name" value="M18_DAP"/>
    <property type="match status" value="1"/>
</dbReference>
<sequence>MQKQDKVLASAKALIDFINASPSPYHVIQNCKEKLLSVGFSEIFEKDKWKIKKGGKYFVTRNQSSVIAFAVGNQFNGGNGFSIIGAHTDSPCFVVKPNSKKEESGYLSVGVQCYGGGIWSTWFDRDLTLAGRVLVKDSAKAASINHQLVHIKKPILRIPHLCIHLQREMNENFSINKEVHLLPIIATKAFDDHLNKSVGVGVKHHSVLINLLCNELQCHEEDLLDFDLCLTDTQPATVGGAYDEFIFAPRLDNLFNCYSSLQALIDSIEDDLQEETNIRMIALYDNEEVGSESAQGASSMLTENIMRRVCIDLNSSFEQSVANSFLISADQAHAVHPNYADKHEKNHRPAFHGGPVVKFNANQRYATTAVTASLLRVIANSCNVPLQDVVVRNDSTCGTTIGPIISARIGIRTIDIGGPQLAMHSIRETCCTSSVNQCLVLFKEFFQKFPIIDKSFNI</sequence>
<keyword evidence="12 13" id="KW-0482">Metalloprotease</keyword>
<evidence type="ECO:0000256" key="5">
    <source>
        <dbReference type="ARBA" id="ARBA00011965"/>
    </source>
</evidence>
<evidence type="ECO:0000256" key="11">
    <source>
        <dbReference type="ARBA" id="ARBA00022833"/>
    </source>
</evidence>
<name>A0ABM4D014_HYDVU</name>
<dbReference type="Pfam" id="PF02127">
    <property type="entry name" value="Peptidase_M18"/>
    <property type="match status" value="1"/>
</dbReference>
<evidence type="ECO:0000256" key="13">
    <source>
        <dbReference type="RuleBase" id="RU004386"/>
    </source>
</evidence>
<comment type="subunit">
    <text evidence="4">Tetrahedron-shaped homododecamer built from six homodimers.</text>
</comment>
<dbReference type="GeneID" id="100202228"/>
<evidence type="ECO:0000313" key="15">
    <source>
        <dbReference type="RefSeq" id="XP_065667573.1"/>
    </source>
</evidence>
<organism evidence="14 15">
    <name type="scientific">Hydra vulgaris</name>
    <name type="common">Hydra</name>
    <name type="synonym">Hydra attenuata</name>
    <dbReference type="NCBI Taxonomy" id="6087"/>
    <lineage>
        <taxon>Eukaryota</taxon>
        <taxon>Metazoa</taxon>
        <taxon>Cnidaria</taxon>
        <taxon>Hydrozoa</taxon>
        <taxon>Hydroidolina</taxon>
        <taxon>Anthoathecata</taxon>
        <taxon>Aplanulata</taxon>
        <taxon>Hydridae</taxon>
        <taxon>Hydra</taxon>
    </lineage>
</organism>
<dbReference type="InterPro" id="IPR023358">
    <property type="entry name" value="Peptidase_M18_dom2"/>
</dbReference>
<dbReference type="Proteomes" id="UP001652625">
    <property type="component" value="Chromosome 12"/>
</dbReference>
<gene>
    <name evidence="15" type="primary">LOC100202228</name>
</gene>
<keyword evidence="7 13" id="KW-0031">Aminopeptidase</keyword>
<evidence type="ECO:0000256" key="9">
    <source>
        <dbReference type="ARBA" id="ARBA00022723"/>
    </source>
</evidence>
<dbReference type="Gene3D" id="2.30.250.10">
    <property type="entry name" value="Aminopeptidase i, Domain 2"/>
    <property type="match status" value="1"/>
</dbReference>
<evidence type="ECO:0000256" key="3">
    <source>
        <dbReference type="ARBA" id="ARBA00008290"/>
    </source>
</evidence>
<keyword evidence="14" id="KW-1185">Reference proteome</keyword>